<evidence type="ECO:0000313" key="4">
    <source>
        <dbReference type="Proteomes" id="UP000559987"/>
    </source>
</evidence>
<evidence type="ECO:0000259" key="2">
    <source>
        <dbReference type="Pfam" id="PF01035"/>
    </source>
</evidence>
<feature type="domain" description="Methylated-DNA-[protein]-cysteine S-methyltransferase DNA binding" evidence="2">
    <location>
        <begin position="5"/>
        <end position="87"/>
    </location>
</feature>
<dbReference type="InterPro" id="IPR014048">
    <property type="entry name" value="MethylDNA_cys_MeTrfase_DNA-bd"/>
</dbReference>
<evidence type="ECO:0000313" key="3">
    <source>
        <dbReference type="EMBL" id="MBB3169071.1"/>
    </source>
</evidence>
<dbReference type="GO" id="GO:0032259">
    <property type="term" value="P:methylation"/>
    <property type="evidence" value="ECO:0007669"/>
    <property type="project" value="UniProtKB-KW"/>
</dbReference>
<dbReference type="AlphaFoldDB" id="A0A839UQR1"/>
<protein>
    <submittedName>
        <fullName evidence="3">Methylated-DNA-protein-cysteine methyltransferase-like protein</fullName>
    </submittedName>
</protein>
<keyword evidence="1" id="KW-0227">DNA damage</keyword>
<accession>A0A839UQR1</accession>
<dbReference type="GO" id="GO:0008168">
    <property type="term" value="F:methyltransferase activity"/>
    <property type="evidence" value="ECO:0007669"/>
    <property type="project" value="UniProtKB-KW"/>
</dbReference>
<keyword evidence="3" id="KW-0808">Transferase</keyword>
<dbReference type="Gene3D" id="1.10.10.10">
    <property type="entry name" value="Winged helix-like DNA-binding domain superfamily/Winged helix DNA-binding domain"/>
    <property type="match status" value="1"/>
</dbReference>
<reference evidence="3 4" key="1">
    <citation type="submission" date="2020-08" db="EMBL/GenBank/DDBJ databases">
        <title>Genomic Encyclopedia of Type Strains, Phase III (KMG-III): the genomes of soil and plant-associated and newly described type strains.</title>
        <authorList>
            <person name="Whitman W."/>
        </authorList>
    </citation>
    <scope>NUCLEOTIDE SEQUENCE [LARGE SCALE GENOMIC DNA]</scope>
    <source>
        <strain evidence="3 4">CECT 8571</strain>
    </source>
</reference>
<name>A0A839UQR1_9GAMM</name>
<gene>
    <name evidence="3" type="ORF">FHS30_002279</name>
</gene>
<dbReference type="RefSeq" id="WP_183910564.1">
    <property type="nucleotide sequence ID" value="NZ_JACHXZ010000003.1"/>
</dbReference>
<comment type="caution">
    <text evidence="3">The sequence shown here is derived from an EMBL/GenBank/DDBJ whole genome shotgun (WGS) entry which is preliminary data.</text>
</comment>
<keyword evidence="4" id="KW-1185">Reference proteome</keyword>
<keyword evidence="3" id="KW-0489">Methyltransferase</keyword>
<dbReference type="PANTHER" id="PTHR42942:SF1">
    <property type="entry name" value="ALKYLTRANSFERASE-LIKE PROTEIN 1"/>
    <property type="match status" value="1"/>
</dbReference>
<evidence type="ECO:0000256" key="1">
    <source>
        <dbReference type="ARBA" id="ARBA00022763"/>
    </source>
</evidence>
<organism evidence="3 4">
    <name type="scientific">Simiduia aestuariiviva</name>
    <dbReference type="NCBI Taxonomy" id="1510459"/>
    <lineage>
        <taxon>Bacteria</taxon>
        <taxon>Pseudomonadati</taxon>
        <taxon>Pseudomonadota</taxon>
        <taxon>Gammaproteobacteria</taxon>
        <taxon>Cellvibrionales</taxon>
        <taxon>Cellvibrionaceae</taxon>
        <taxon>Simiduia</taxon>
    </lineage>
</organism>
<dbReference type="InterPro" id="IPR052520">
    <property type="entry name" value="ATL_DNA_repair"/>
</dbReference>
<dbReference type="SUPFAM" id="SSF46767">
    <property type="entry name" value="Methylated DNA-protein cysteine methyltransferase, C-terminal domain"/>
    <property type="match status" value="1"/>
</dbReference>
<sequence length="103" mass="10965">MKTDDFTIRVYTLLHAIPAGRVTSYGGLAAMAGHAGRARMVGAILRRLPPGSHLPWHRVVTASGKPAFPAGSDAFNQQKGLLEAEGVVFAGARVNLKVFGWQP</sequence>
<dbReference type="Pfam" id="PF01035">
    <property type="entry name" value="DNA_binding_1"/>
    <property type="match status" value="1"/>
</dbReference>
<dbReference type="InterPro" id="IPR036388">
    <property type="entry name" value="WH-like_DNA-bd_sf"/>
</dbReference>
<dbReference type="InterPro" id="IPR036217">
    <property type="entry name" value="MethylDNA_cys_MeTrfase_DNAb"/>
</dbReference>
<dbReference type="PANTHER" id="PTHR42942">
    <property type="entry name" value="6-O-METHYLGUANINE DNA METHYLTRANSFERASE"/>
    <property type="match status" value="1"/>
</dbReference>
<dbReference type="Proteomes" id="UP000559987">
    <property type="component" value="Unassembled WGS sequence"/>
</dbReference>
<dbReference type="GO" id="GO:0006281">
    <property type="term" value="P:DNA repair"/>
    <property type="evidence" value="ECO:0007669"/>
    <property type="project" value="InterPro"/>
</dbReference>
<dbReference type="EMBL" id="JACHXZ010000003">
    <property type="protein sequence ID" value="MBB3169071.1"/>
    <property type="molecule type" value="Genomic_DNA"/>
</dbReference>
<proteinExistence type="predicted"/>
<dbReference type="CDD" id="cd06445">
    <property type="entry name" value="ATase"/>
    <property type="match status" value="1"/>
</dbReference>